<proteinExistence type="predicted"/>
<protein>
    <submittedName>
        <fullName evidence="1">(2Fe-2S) ferredoxin domain-containing protein</fullName>
    </submittedName>
</protein>
<name>A0ABS5PSD5_9FIRM</name>
<reference evidence="1 2" key="1">
    <citation type="submission" date="2021-05" db="EMBL/GenBank/DDBJ databases">
        <title>Fusibacter ferrireducens sp. nov., an anaerobic, sulfur- and Fe-reducing bacterium isolated from the mangrove sediment.</title>
        <authorList>
            <person name="Qiu D."/>
        </authorList>
    </citation>
    <scope>NUCLEOTIDE SEQUENCE [LARGE SCALE GENOMIC DNA]</scope>
    <source>
        <strain evidence="1 2">DSM 12116</strain>
    </source>
</reference>
<dbReference type="SUPFAM" id="SSF52833">
    <property type="entry name" value="Thioredoxin-like"/>
    <property type="match status" value="1"/>
</dbReference>
<organism evidence="1 2">
    <name type="scientific">Fusibacter paucivorans</name>
    <dbReference type="NCBI Taxonomy" id="76009"/>
    <lineage>
        <taxon>Bacteria</taxon>
        <taxon>Bacillati</taxon>
        <taxon>Bacillota</taxon>
        <taxon>Clostridia</taxon>
        <taxon>Eubacteriales</taxon>
        <taxon>Eubacteriales Family XII. Incertae Sedis</taxon>
        <taxon>Fusibacter</taxon>
    </lineage>
</organism>
<gene>
    <name evidence="1" type="ORF">KHM83_15465</name>
</gene>
<evidence type="ECO:0000313" key="1">
    <source>
        <dbReference type="EMBL" id="MBS7528084.1"/>
    </source>
</evidence>
<keyword evidence="2" id="KW-1185">Reference proteome</keyword>
<dbReference type="RefSeq" id="WP_213237946.1">
    <property type="nucleotide sequence ID" value="NZ_JAHBCL010000030.1"/>
</dbReference>
<accession>A0ABS5PSD5</accession>
<sequence length="134" mass="15088">MNRMPIKSLEELKAIRASQMKKVKLRDHGESDDQQIEILIGMATCGIAAGSREVLNAFIDIIDTENLDHIKVIPVGCMGYCHSEPTVQVNIPGQEPILYGNIHPEDIQNIIHKHIENGELLDDHILIQTFQTIR</sequence>
<dbReference type="Proteomes" id="UP000746471">
    <property type="component" value="Unassembled WGS sequence"/>
</dbReference>
<dbReference type="Gene3D" id="3.40.30.10">
    <property type="entry name" value="Glutaredoxin"/>
    <property type="match status" value="1"/>
</dbReference>
<comment type="caution">
    <text evidence="1">The sequence shown here is derived from an EMBL/GenBank/DDBJ whole genome shotgun (WGS) entry which is preliminary data.</text>
</comment>
<dbReference type="CDD" id="cd02980">
    <property type="entry name" value="TRX_Fd_family"/>
    <property type="match status" value="1"/>
</dbReference>
<evidence type="ECO:0000313" key="2">
    <source>
        <dbReference type="Proteomes" id="UP000746471"/>
    </source>
</evidence>
<dbReference type="EMBL" id="JAHBCL010000030">
    <property type="protein sequence ID" value="MBS7528084.1"/>
    <property type="molecule type" value="Genomic_DNA"/>
</dbReference>
<dbReference type="InterPro" id="IPR036249">
    <property type="entry name" value="Thioredoxin-like_sf"/>
</dbReference>